<reference evidence="2" key="2">
    <citation type="journal article" date="2023" name="IMA Fungus">
        <title>Comparative genomic study of the Penicillium genus elucidates a diverse pangenome and 15 lateral gene transfer events.</title>
        <authorList>
            <person name="Petersen C."/>
            <person name="Sorensen T."/>
            <person name="Nielsen M.R."/>
            <person name="Sondergaard T.E."/>
            <person name="Sorensen J.L."/>
            <person name="Fitzpatrick D.A."/>
            <person name="Frisvad J.C."/>
            <person name="Nielsen K.L."/>
        </authorList>
    </citation>
    <scope>NUCLEOTIDE SEQUENCE</scope>
    <source>
        <strain evidence="2">IBT 30069</strain>
    </source>
</reference>
<proteinExistence type="predicted"/>
<dbReference type="EMBL" id="JAPQKH010000003">
    <property type="protein sequence ID" value="KAJ5108604.1"/>
    <property type="molecule type" value="Genomic_DNA"/>
</dbReference>
<protein>
    <submittedName>
        <fullName evidence="2">Uncharacterized protein</fullName>
    </submittedName>
</protein>
<dbReference type="OrthoDB" id="10363412at2759"/>
<keyword evidence="1" id="KW-1133">Transmembrane helix</keyword>
<gene>
    <name evidence="2" type="ORF">N7456_005279</name>
</gene>
<name>A0A9W9FY87_9EURO</name>
<feature type="transmembrane region" description="Helical" evidence="1">
    <location>
        <begin position="85"/>
        <end position="104"/>
    </location>
</feature>
<keyword evidence="3" id="KW-1185">Reference proteome</keyword>
<accession>A0A9W9FY87</accession>
<evidence type="ECO:0000313" key="2">
    <source>
        <dbReference type="EMBL" id="KAJ5108604.1"/>
    </source>
</evidence>
<sequence>MSYESGFFVLGLEILAVVCIIYVATWISIEPHSNPIKHTAIALSLGVLTPPVIMVVFKICLTSFYSTNQYFAEIFEFIMDTLVPLVRQLSLFSLFLFAGAAAILRYGPNISSLQAAEKEGNAEKGNGAYKSLSEKERTEVKIEALEEMLQAQREKLKKFN</sequence>
<dbReference type="AlphaFoldDB" id="A0A9W9FY87"/>
<comment type="caution">
    <text evidence="2">The sequence shown here is derived from an EMBL/GenBank/DDBJ whole genome shotgun (WGS) entry which is preliminary data.</text>
</comment>
<evidence type="ECO:0000256" key="1">
    <source>
        <dbReference type="SAM" id="Phobius"/>
    </source>
</evidence>
<feature type="transmembrane region" description="Helical" evidence="1">
    <location>
        <begin position="41"/>
        <end position="65"/>
    </location>
</feature>
<keyword evidence="1" id="KW-0812">Transmembrane</keyword>
<feature type="transmembrane region" description="Helical" evidence="1">
    <location>
        <begin position="6"/>
        <end position="29"/>
    </location>
</feature>
<dbReference type="Proteomes" id="UP001149165">
    <property type="component" value="Unassembled WGS sequence"/>
</dbReference>
<keyword evidence="1" id="KW-0472">Membrane</keyword>
<evidence type="ECO:0000313" key="3">
    <source>
        <dbReference type="Proteomes" id="UP001149165"/>
    </source>
</evidence>
<organism evidence="2 3">
    <name type="scientific">Penicillium angulare</name>
    <dbReference type="NCBI Taxonomy" id="116970"/>
    <lineage>
        <taxon>Eukaryota</taxon>
        <taxon>Fungi</taxon>
        <taxon>Dikarya</taxon>
        <taxon>Ascomycota</taxon>
        <taxon>Pezizomycotina</taxon>
        <taxon>Eurotiomycetes</taxon>
        <taxon>Eurotiomycetidae</taxon>
        <taxon>Eurotiales</taxon>
        <taxon>Aspergillaceae</taxon>
        <taxon>Penicillium</taxon>
    </lineage>
</organism>
<reference evidence="2" key="1">
    <citation type="submission" date="2022-11" db="EMBL/GenBank/DDBJ databases">
        <authorList>
            <person name="Petersen C."/>
        </authorList>
    </citation>
    <scope>NUCLEOTIDE SEQUENCE</scope>
    <source>
        <strain evidence="2">IBT 30069</strain>
    </source>
</reference>